<dbReference type="Proteomes" id="UP000584325">
    <property type="component" value="Unassembled WGS sequence"/>
</dbReference>
<evidence type="ECO:0000259" key="2">
    <source>
        <dbReference type="PROSITE" id="PS51898"/>
    </source>
</evidence>
<dbReference type="OrthoDB" id="6819422at2"/>
<dbReference type="AlphaFoldDB" id="A0A4P8HUD2"/>
<dbReference type="RefSeq" id="WP_137315194.1">
    <property type="nucleotide sequence ID" value="NZ_CP040017.1"/>
</dbReference>
<feature type="domain" description="Tyr recombinase" evidence="2">
    <location>
        <begin position="184"/>
        <end position="397"/>
    </location>
</feature>
<reference evidence="4 5" key="1">
    <citation type="submission" date="2019-05" db="EMBL/GenBank/DDBJ databases">
        <title>Draft Genome Sequences of Six Type Strains of the Genus Massilia.</title>
        <authorList>
            <person name="Miess H."/>
            <person name="Frediansyhah A."/>
            <person name="Gross H."/>
        </authorList>
    </citation>
    <scope>NUCLEOTIDE SEQUENCE [LARGE SCALE GENOMIC DNA]</scope>
    <source>
        <strain evidence="4 5">DSMZ 26121</strain>
    </source>
</reference>
<dbReference type="SUPFAM" id="SSF56349">
    <property type="entry name" value="DNA breaking-rejoining enzymes"/>
    <property type="match status" value="1"/>
</dbReference>
<dbReference type="Gene3D" id="1.10.443.10">
    <property type="entry name" value="Intergrase catalytic core"/>
    <property type="match status" value="1"/>
</dbReference>
<dbReference type="EMBL" id="CP040017">
    <property type="protein sequence ID" value="QCP12358.1"/>
    <property type="molecule type" value="Genomic_DNA"/>
</dbReference>
<dbReference type="InterPro" id="IPR002104">
    <property type="entry name" value="Integrase_catalytic"/>
</dbReference>
<protein>
    <submittedName>
        <fullName evidence="3 4">Integrase</fullName>
    </submittedName>
</protein>
<dbReference type="CDD" id="cd00397">
    <property type="entry name" value="DNA_BRE_C"/>
    <property type="match status" value="1"/>
</dbReference>
<keyword evidence="1" id="KW-0233">DNA recombination</keyword>
<dbReference type="GO" id="GO:0006310">
    <property type="term" value="P:DNA recombination"/>
    <property type="evidence" value="ECO:0007669"/>
    <property type="project" value="UniProtKB-KW"/>
</dbReference>
<evidence type="ECO:0000313" key="5">
    <source>
        <dbReference type="Proteomes" id="UP000298763"/>
    </source>
</evidence>
<gene>
    <name evidence="4" type="ORF">FCL38_19480</name>
    <name evidence="3" type="ORF">FHS02_002938</name>
</gene>
<dbReference type="PROSITE" id="PS51898">
    <property type="entry name" value="TYR_RECOMBINASE"/>
    <property type="match status" value="1"/>
</dbReference>
<keyword evidence="5" id="KW-1185">Reference proteome</keyword>
<dbReference type="InterPro" id="IPR013762">
    <property type="entry name" value="Integrase-like_cat_sf"/>
</dbReference>
<dbReference type="Proteomes" id="UP000298763">
    <property type="component" value="Chromosome"/>
</dbReference>
<sequence>MSEFGLVTVDFGNGERLPLLIRKSTRLGDFDAATYALSLRDRGLKAKTIESAVRAVLILYEVLQQKGVSLYERTSRGELLTQAEVNAISDRCKTRADALDDPALGVISLANARRKKARFIRSKDEAVSSKTAKIRLLYIIDFLKNFSDRMRLQKVPPRDAEFQKVSDLVIKALSSKKPTVPKGSDRRGIPEEAQARLFQVTHPDFAGNPWKTNFLRKRNYLILRLLLELGIRKGELLGIKLDDINLRAGLIFIAKRTNDIDDERTRPATTKTLPRLLTLNDELVKLVLEYLEGVRSTRRLAETHPYLIVSDEGGALAINGVDYVFSSLRASYPEFVKICAHILRHTTNDRFKKLCEGMDPDLVTLIQNYLMGWTKNSDTSRTYTKGYVEKKAMEVFMRLQGKIFQ</sequence>
<name>A0A4P8HUD2_9BURK</name>
<dbReference type="GO" id="GO:0015074">
    <property type="term" value="P:DNA integration"/>
    <property type="evidence" value="ECO:0007669"/>
    <property type="project" value="InterPro"/>
</dbReference>
<reference evidence="3 6" key="2">
    <citation type="submission" date="2020-08" db="EMBL/GenBank/DDBJ databases">
        <title>Genomic Encyclopedia of Type Strains, Phase III (KMG-III): the genomes of soil and plant-associated and newly described type strains.</title>
        <authorList>
            <person name="Whitman W."/>
        </authorList>
    </citation>
    <scope>NUCLEOTIDE SEQUENCE [LARGE SCALE GENOMIC DNA]</scope>
    <source>
        <strain evidence="3 6">CECT 7753</strain>
    </source>
</reference>
<evidence type="ECO:0000313" key="4">
    <source>
        <dbReference type="EMBL" id="QCP12358.1"/>
    </source>
</evidence>
<accession>A0A4P8HUD2</accession>
<evidence type="ECO:0000313" key="6">
    <source>
        <dbReference type="Proteomes" id="UP000584325"/>
    </source>
</evidence>
<proteinExistence type="predicted"/>
<evidence type="ECO:0000313" key="3">
    <source>
        <dbReference type="EMBL" id="MBB3222119.1"/>
    </source>
</evidence>
<evidence type="ECO:0000256" key="1">
    <source>
        <dbReference type="ARBA" id="ARBA00023172"/>
    </source>
</evidence>
<dbReference type="GO" id="GO:0003677">
    <property type="term" value="F:DNA binding"/>
    <property type="evidence" value="ECO:0007669"/>
    <property type="project" value="InterPro"/>
</dbReference>
<dbReference type="InterPro" id="IPR011010">
    <property type="entry name" value="DNA_brk_join_enz"/>
</dbReference>
<dbReference type="EMBL" id="JACHXS010000005">
    <property type="protein sequence ID" value="MBB3222119.1"/>
    <property type="molecule type" value="Genomic_DNA"/>
</dbReference>
<dbReference type="Pfam" id="PF00589">
    <property type="entry name" value="Phage_integrase"/>
    <property type="match status" value="1"/>
</dbReference>
<organism evidence="3 6">
    <name type="scientific">Pseudoduganella umbonata</name>
    <dbReference type="NCBI Taxonomy" id="864828"/>
    <lineage>
        <taxon>Bacteria</taxon>
        <taxon>Pseudomonadati</taxon>
        <taxon>Pseudomonadota</taxon>
        <taxon>Betaproteobacteria</taxon>
        <taxon>Burkholderiales</taxon>
        <taxon>Oxalobacteraceae</taxon>
        <taxon>Telluria group</taxon>
        <taxon>Pseudoduganella</taxon>
    </lineage>
</organism>